<dbReference type="GO" id="GO:0046677">
    <property type="term" value="P:response to antibiotic"/>
    <property type="evidence" value="ECO:0007669"/>
    <property type="project" value="InterPro"/>
</dbReference>
<dbReference type="GO" id="GO:0008800">
    <property type="term" value="F:beta-lactamase activity"/>
    <property type="evidence" value="ECO:0007669"/>
    <property type="project" value="InterPro"/>
</dbReference>
<gene>
    <name evidence="2" type="ORF">METZ01_LOCUS211394</name>
</gene>
<dbReference type="InterPro" id="IPR000871">
    <property type="entry name" value="Beta-lactam_class-A"/>
</dbReference>
<reference evidence="2" key="1">
    <citation type="submission" date="2018-05" db="EMBL/GenBank/DDBJ databases">
        <authorList>
            <person name="Lanie J.A."/>
            <person name="Ng W.-L."/>
            <person name="Kazmierczak K.M."/>
            <person name="Andrzejewski T.M."/>
            <person name="Davidsen T.M."/>
            <person name="Wayne K.J."/>
            <person name="Tettelin H."/>
            <person name="Glass J.I."/>
            <person name="Rusch D."/>
            <person name="Podicherti R."/>
            <person name="Tsui H.-C.T."/>
            <person name="Winkler M.E."/>
        </authorList>
    </citation>
    <scope>NUCLEOTIDE SEQUENCE</scope>
</reference>
<protein>
    <recommendedName>
        <fullName evidence="1">Beta-lactamase class A catalytic domain-containing protein</fullName>
    </recommendedName>
</protein>
<dbReference type="Pfam" id="PF13354">
    <property type="entry name" value="Beta-lactamase2"/>
    <property type="match status" value="1"/>
</dbReference>
<dbReference type="GO" id="GO:0030655">
    <property type="term" value="P:beta-lactam antibiotic catabolic process"/>
    <property type="evidence" value="ECO:0007669"/>
    <property type="project" value="InterPro"/>
</dbReference>
<dbReference type="Gene3D" id="3.40.710.10">
    <property type="entry name" value="DD-peptidase/beta-lactamase superfamily"/>
    <property type="match status" value="1"/>
</dbReference>
<dbReference type="SUPFAM" id="SSF56601">
    <property type="entry name" value="beta-lactamase/transpeptidase-like"/>
    <property type="match status" value="1"/>
</dbReference>
<dbReference type="InterPro" id="IPR012338">
    <property type="entry name" value="Beta-lactam/transpept-like"/>
</dbReference>
<dbReference type="InterPro" id="IPR045155">
    <property type="entry name" value="Beta-lactam_cat"/>
</dbReference>
<evidence type="ECO:0000313" key="2">
    <source>
        <dbReference type="EMBL" id="SVB58540.1"/>
    </source>
</evidence>
<organism evidence="2">
    <name type="scientific">marine metagenome</name>
    <dbReference type="NCBI Taxonomy" id="408172"/>
    <lineage>
        <taxon>unclassified sequences</taxon>
        <taxon>metagenomes</taxon>
        <taxon>ecological metagenomes</taxon>
    </lineage>
</organism>
<name>A0A382F6F4_9ZZZZ</name>
<dbReference type="PANTHER" id="PTHR35333:SF3">
    <property type="entry name" value="BETA-LACTAMASE-TYPE TRANSPEPTIDASE FOLD CONTAINING PROTEIN"/>
    <property type="match status" value="1"/>
</dbReference>
<feature type="domain" description="Beta-lactamase class A catalytic" evidence="1">
    <location>
        <begin position="19"/>
        <end position="245"/>
    </location>
</feature>
<accession>A0A382F6F4</accession>
<sequence length="287" mass="31510">MVIMAMGCSKAPAEQHEIGVAYLNLDSGDTFFHNEKTVFHAASTMKTPVMFQIYRMRDAGQLSLEDSLPVINEFKSIVDGSNYSIELIEEEEKSLMGNINNKMAVRHLIEAMITTSSNLATNILIELADPEAVMATLKETGADGVSVIRGVEDLKAFDQGLSNRTDAYGMMMAMKAVFDSQFVSVKSRQEMIGILKSQQFNEMIPAGLPAGTSVAHKTGRITGITHDAAIVMHENDSPFVLVILTRGWADYTLATGAGIEITKAVFQYHRGKVLTESLRKLINELEN</sequence>
<dbReference type="PANTHER" id="PTHR35333">
    <property type="entry name" value="BETA-LACTAMASE"/>
    <property type="match status" value="1"/>
</dbReference>
<dbReference type="EMBL" id="UINC01048240">
    <property type="protein sequence ID" value="SVB58540.1"/>
    <property type="molecule type" value="Genomic_DNA"/>
</dbReference>
<evidence type="ECO:0000259" key="1">
    <source>
        <dbReference type="Pfam" id="PF13354"/>
    </source>
</evidence>
<proteinExistence type="predicted"/>
<dbReference type="AlphaFoldDB" id="A0A382F6F4"/>